<dbReference type="Proteomes" id="UP000177625">
    <property type="component" value="Unassembled WGS sequence"/>
</dbReference>
<reference evidence="2" key="1">
    <citation type="submission" date="2016-03" db="EMBL/GenBank/DDBJ databases">
        <authorList>
            <person name="Guldener U."/>
        </authorList>
    </citation>
    <scope>NUCLEOTIDE SEQUENCE [LARGE SCALE GENOMIC DNA]</scope>
</reference>
<proteinExistence type="predicted"/>
<dbReference type="AlphaFoldDB" id="A0A1E1LY56"/>
<name>A0A1E1LY56_RHYSE</name>
<gene>
    <name evidence="1" type="ORF">RSE6_01563</name>
</gene>
<evidence type="ECO:0000313" key="2">
    <source>
        <dbReference type="Proteomes" id="UP000177625"/>
    </source>
</evidence>
<sequence>MGRDRARDEAIRIRRGRRERRGRQLVADISNQELRDFINQKPIYKQVILFLNLEQNQANFELEPLEESTLIFKERLFSKTLDPPKENPEDPINYRSVTIKCLYIGCRNYITHYRHSHKSFNINRLLKGLLSNNNTSDAESS</sequence>
<evidence type="ECO:0000313" key="1">
    <source>
        <dbReference type="EMBL" id="CZT41781.1"/>
    </source>
</evidence>
<organism evidence="1 2">
    <name type="scientific">Rhynchosporium secalis</name>
    <name type="common">Barley scald fungus</name>
    <dbReference type="NCBI Taxonomy" id="38038"/>
    <lineage>
        <taxon>Eukaryota</taxon>
        <taxon>Fungi</taxon>
        <taxon>Dikarya</taxon>
        <taxon>Ascomycota</taxon>
        <taxon>Pezizomycotina</taxon>
        <taxon>Leotiomycetes</taxon>
        <taxon>Helotiales</taxon>
        <taxon>Ploettnerulaceae</taxon>
        <taxon>Rhynchosporium</taxon>
    </lineage>
</organism>
<protein>
    <submittedName>
        <fullName evidence="1">Uncharacterized protein</fullName>
    </submittedName>
</protein>
<dbReference type="EMBL" id="FJVC01000046">
    <property type="protein sequence ID" value="CZT41781.1"/>
    <property type="molecule type" value="Genomic_DNA"/>
</dbReference>
<keyword evidence="2" id="KW-1185">Reference proteome</keyword>
<accession>A0A1E1LY56</accession>